<protein>
    <recommendedName>
        <fullName evidence="1">diguanylate cyclase</fullName>
        <ecNumber evidence="1">2.7.7.65</ecNumber>
    </recommendedName>
</protein>
<dbReference type="PROSITE" id="PS50887">
    <property type="entry name" value="GGDEF"/>
    <property type="match status" value="1"/>
</dbReference>
<comment type="caution">
    <text evidence="7">The sequence shown here is derived from an EMBL/GenBank/DDBJ whole genome shotgun (WGS) entry which is preliminary data.</text>
</comment>
<evidence type="ECO:0000256" key="2">
    <source>
        <dbReference type="ARBA" id="ARBA00034247"/>
    </source>
</evidence>
<evidence type="ECO:0000256" key="4">
    <source>
        <dbReference type="SAM" id="Coils"/>
    </source>
</evidence>
<dbReference type="CDD" id="cd01949">
    <property type="entry name" value="GGDEF"/>
    <property type="match status" value="1"/>
</dbReference>
<feature type="repeat" description="TPR" evidence="3">
    <location>
        <begin position="172"/>
        <end position="205"/>
    </location>
</feature>
<gene>
    <name evidence="7" type="ORF">ACFO3I_07800</name>
</gene>
<reference evidence="8" key="1">
    <citation type="journal article" date="2019" name="Int. J. Syst. Evol. Microbiol.">
        <title>The Global Catalogue of Microorganisms (GCM) 10K type strain sequencing project: providing services to taxonomists for standard genome sequencing and annotation.</title>
        <authorList>
            <consortium name="The Broad Institute Genomics Platform"/>
            <consortium name="The Broad Institute Genome Sequencing Center for Infectious Disease"/>
            <person name="Wu L."/>
            <person name="Ma J."/>
        </authorList>
    </citation>
    <scope>NUCLEOTIDE SEQUENCE [LARGE SCALE GENOMIC DNA]</scope>
    <source>
        <strain evidence="8">DT28</strain>
    </source>
</reference>
<feature type="repeat" description="TPR" evidence="3">
    <location>
        <begin position="132"/>
        <end position="165"/>
    </location>
</feature>
<feature type="transmembrane region" description="Helical" evidence="5">
    <location>
        <begin position="413"/>
        <end position="433"/>
    </location>
</feature>
<dbReference type="SUPFAM" id="SSF48452">
    <property type="entry name" value="TPR-like"/>
    <property type="match status" value="2"/>
</dbReference>
<dbReference type="GO" id="GO:0052621">
    <property type="term" value="F:diguanylate cyclase activity"/>
    <property type="evidence" value="ECO:0007669"/>
    <property type="project" value="UniProtKB-EC"/>
</dbReference>
<keyword evidence="5" id="KW-0812">Transmembrane</keyword>
<proteinExistence type="predicted"/>
<keyword evidence="7" id="KW-0808">Transferase</keyword>
<dbReference type="InterPro" id="IPR019734">
    <property type="entry name" value="TPR_rpt"/>
</dbReference>
<keyword evidence="3" id="KW-0802">TPR repeat</keyword>
<evidence type="ECO:0000313" key="8">
    <source>
        <dbReference type="Proteomes" id="UP001595962"/>
    </source>
</evidence>
<dbReference type="EC" id="2.7.7.65" evidence="1"/>
<dbReference type="RefSeq" id="WP_377333086.1">
    <property type="nucleotide sequence ID" value="NZ_JBHSGB010000006.1"/>
</dbReference>
<evidence type="ECO:0000256" key="1">
    <source>
        <dbReference type="ARBA" id="ARBA00012528"/>
    </source>
</evidence>
<dbReference type="PANTHER" id="PTHR45138">
    <property type="entry name" value="REGULATORY COMPONENTS OF SENSORY TRANSDUCTION SYSTEM"/>
    <property type="match status" value="1"/>
</dbReference>
<sequence>MSLFCVAETTDFSALRAQLKQARAQGDLAKADQLASDYLRLATVVQDPLHLGMAHFQLGKNAMERNNYRIAKPELEQAVALLQPLGKSEALADALDRLGMTYRYQSDYANALKYLYQAMQIYRDLEDLESIASGYNNIGTVLEKMGQFEEALHAHQQSLELSYQLKDSDSIASTIFNLADLHRSLGDNDQALKYFLQTLEMDMASGNQRDIAYSHNKLGFLYSDLKDFDKARTHADRALTLFQQIGAKRDIEWARTVHAKLAMEQGDFAKAQQLLDQVIETAITQSYKSLLVDSYKMAAELSLRQGKAQAALSYIEPGIVQAQQNNERADEALLQQMRVDAYIRLDQVRDALQALQAQKQLEDDIFSNKKAAAIAAIQAQTEYTRQQYQISLLQNEQSLQQVRLEQSQLARNFWIFGLMAVFVLMISLYRRYLQSQQNRRLEQEVAARTSELKQKNTELQQAYQQLEVISLTDKLTGLYNRHFLESHIETELEQSRRRWQDWQSGKTSQPERAELAVFLIDLDHFKALNDNYGHYAGDEVLQHFSQKLQQVFRQSDYLVRWGGEEFLVIARSINREEAAPLAQRLVDTVQQELFPLSEAPPVAVSCSVGYACYPLPLGASPLHWESLLKLADLCLYAAKYSGRSGWVGLEAIKAETDLLPGVIAPGQLQLWHGEGQLQVQHSFARLNWLG</sequence>
<comment type="catalytic activity">
    <reaction evidence="2">
        <text>2 GTP = 3',3'-c-di-GMP + 2 diphosphate</text>
        <dbReference type="Rhea" id="RHEA:24898"/>
        <dbReference type="ChEBI" id="CHEBI:33019"/>
        <dbReference type="ChEBI" id="CHEBI:37565"/>
        <dbReference type="ChEBI" id="CHEBI:58805"/>
        <dbReference type="EC" id="2.7.7.65"/>
    </reaction>
</comment>
<evidence type="ECO:0000313" key="7">
    <source>
        <dbReference type="EMBL" id="MFC4654913.1"/>
    </source>
</evidence>
<dbReference type="InterPro" id="IPR050469">
    <property type="entry name" value="Diguanylate_Cyclase"/>
</dbReference>
<dbReference type="InterPro" id="IPR000160">
    <property type="entry name" value="GGDEF_dom"/>
</dbReference>
<dbReference type="Gene3D" id="3.30.70.270">
    <property type="match status" value="1"/>
</dbReference>
<accession>A0ABV9JKZ6</accession>
<dbReference type="InterPro" id="IPR029787">
    <property type="entry name" value="Nucleotide_cyclase"/>
</dbReference>
<evidence type="ECO:0000259" key="6">
    <source>
        <dbReference type="PROSITE" id="PS50887"/>
    </source>
</evidence>
<feature type="coiled-coil region" evidence="4">
    <location>
        <begin position="438"/>
        <end position="469"/>
    </location>
</feature>
<dbReference type="SUPFAM" id="SSF55073">
    <property type="entry name" value="Nucleotide cyclase"/>
    <property type="match status" value="1"/>
</dbReference>
<dbReference type="SMART" id="SM00028">
    <property type="entry name" value="TPR"/>
    <property type="match status" value="5"/>
</dbReference>
<dbReference type="Gene3D" id="1.25.40.10">
    <property type="entry name" value="Tetratricopeptide repeat domain"/>
    <property type="match status" value="2"/>
</dbReference>
<dbReference type="NCBIfam" id="TIGR00254">
    <property type="entry name" value="GGDEF"/>
    <property type="match status" value="1"/>
</dbReference>
<organism evidence="7 8">
    <name type="scientific">Rheinheimera marina</name>
    <dbReference type="NCBI Taxonomy" id="1774958"/>
    <lineage>
        <taxon>Bacteria</taxon>
        <taxon>Pseudomonadati</taxon>
        <taxon>Pseudomonadota</taxon>
        <taxon>Gammaproteobacteria</taxon>
        <taxon>Chromatiales</taxon>
        <taxon>Chromatiaceae</taxon>
        <taxon>Rheinheimera</taxon>
    </lineage>
</organism>
<keyword evidence="4" id="KW-0175">Coiled coil</keyword>
<evidence type="ECO:0000256" key="3">
    <source>
        <dbReference type="PROSITE-ProRule" id="PRU00339"/>
    </source>
</evidence>
<keyword evidence="7" id="KW-0548">Nucleotidyltransferase</keyword>
<keyword evidence="5" id="KW-0472">Membrane</keyword>
<dbReference type="EMBL" id="JBHSGB010000006">
    <property type="protein sequence ID" value="MFC4654913.1"/>
    <property type="molecule type" value="Genomic_DNA"/>
</dbReference>
<dbReference type="Pfam" id="PF13424">
    <property type="entry name" value="TPR_12"/>
    <property type="match status" value="3"/>
</dbReference>
<feature type="repeat" description="TPR" evidence="3">
    <location>
        <begin position="92"/>
        <end position="125"/>
    </location>
</feature>
<keyword evidence="5" id="KW-1133">Transmembrane helix</keyword>
<dbReference type="InterPro" id="IPR043128">
    <property type="entry name" value="Rev_trsase/Diguanyl_cyclase"/>
</dbReference>
<feature type="domain" description="GGDEF" evidence="6">
    <location>
        <begin position="513"/>
        <end position="651"/>
    </location>
</feature>
<dbReference type="PROSITE" id="PS50005">
    <property type="entry name" value="TPR"/>
    <property type="match status" value="3"/>
</dbReference>
<keyword evidence="8" id="KW-1185">Reference proteome</keyword>
<dbReference type="Pfam" id="PF00990">
    <property type="entry name" value="GGDEF"/>
    <property type="match status" value="1"/>
</dbReference>
<evidence type="ECO:0000256" key="5">
    <source>
        <dbReference type="SAM" id="Phobius"/>
    </source>
</evidence>
<dbReference type="SMART" id="SM00267">
    <property type="entry name" value="GGDEF"/>
    <property type="match status" value="1"/>
</dbReference>
<dbReference type="InterPro" id="IPR011990">
    <property type="entry name" value="TPR-like_helical_dom_sf"/>
</dbReference>
<dbReference type="Proteomes" id="UP001595962">
    <property type="component" value="Unassembled WGS sequence"/>
</dbReference>
<name>A0ABV9JKZ6_9GAMM</name>
<dbReference type="PANTHER" id="PTHR45138:SF9">
    <property type="entry name" value="DIGUANYLATE CYCLASE DGCM-RELATED"/>
    <property type="match status" value="1"/>
</dbReference>